<name>A0A4P8IWU3_9BURK</name>
<dbReference type="OrthoDB" id="9813903at2"/>
<evidence type="ECO:0000256" key="4">
    <source>
        <dbReference type="SAM" id="Phobius"/>
    </source>
</evidence>
<feature type="transmembrane region" description="Helical" evidence="4">
    <location>
        <begin position="160"/>
        <end position="184"/>
    </location>
</feature>
<keyword evidence="4" id="KW-0472">Membrane</keyword>
<dbReference type="NCBIfam" id="TIGR00254">
    <property type="entry name" value="GGDEF"/>
    <property type="match status" value="1"/>
</dbReference>
<dbReference type="GO" id="GO:0052621">
    <property type="term" value="F:diguanylate cyclase activity"/>
    <property type="evidence" value="ECO:0007669"/>
    <property type="project" value="UniProtKB-EC"/>
</dbReference>
<feature type="domain" description="GGDEF" evidence="5">
    <location>
        <begin position="340"/>
        <end position="472"/>
    </location>
</feature>
<dbReference type="KEGG" id="tvl:FAZ95_32435"/>
<dbReference type="PANTHER" id="PTHR45138">
    <property type="entry name" value="REGULATORY COMPONENTS OF SENSORY TRANSDUCTION SYSTEM"/>
    <property type="match status" value="1"/>
</dbReference>
<dbReference type="InterPro" id="IPR000160">
    <property type="entry name" value="GGDEF_dom"/>
</dbReference>
<dbReference type="GO" id="GO:1902201">
    <property type="term" value="P:negative regulation of bacterial-type flagellum-dependent cell motility"/>
    <property type="evidence" value="ECO:0007669"/>
    <property type="project" value="TreeGrafter"/>
</dbReference>
<feature type="transmembrane region" description="Helical" evidence="4">
    <location>
        <begin position="243"/>
        <end position="263"/>
    </location>
</feature>
<dbReference type="EMBL" id="CP040078">
    <property type="protein sequence ID" value="QCP53722.1"/>
    <property type="molecule type" value="Genomic_DNA"/>
</dbReference>
<keyword evidence="7" id="KW-1185">Reference proteome</keyword>
<comment type="catalytic activity">
    <reaction evidence="2">
        <text>2 GTP = 3',3'-c-di-GMP + 2 diphosphate</text>
        <dbReference type="Rhea" id="RHEA:24898"/>
        <dbReference type="ChEBI" id="CHEBI:33019"/>
        <dbReference type="ChEBI" id="CHEBI:37565"/>
        <dbReference type="ChEBI" id="CHEBI:58805"/>
        <dbReference type="EC" id="2.7.7.65"/>
    </reaction>
</comment>
<organism evidence="6 7">
    <name type="scientific">Trinickia violacea</name>
    <dbReference type="NCBI Taxonomy" id="2571746"/>
    <lineage>
        <taxon>Bacteria</taxon>
        <taxon>Pseudomonadati</taxon>
        <taxon>Pseudomonadota</taxon>
        <taxon>Betaproteobacteria</taxon>
        <taxon>Burkholderiales</taxon>
        <taxon>Burkholderiaceae</taxon>
        <taxon>Trinickia</taxon>
    </lineage>
</organism>
<gene>
    <name evidence="6" type="ORF">FAZ95_32435</name>
</gene>
<dbReference type="PROSITE" id="PS50887">
    <property type="entry name" value="GGDEF"/>
    <property type="match status" value="1"/>
</dbReference>
<keyword evidence="3" id="KW-0175">Coiled coil</keyword>
<dbReference type="RefSeq" id="WP_137336491.1">
    <property type="nucleotide sequence ID" value="NZ_CP040078.1"/>
</dbReference>
<evidence type="ECO:0000256" key="3">
    <source>
        <dbReference type="SAM" id="Coils"/>
    </source>
</evidence>
<dbReference type="FunFam" id="3.30.70.270:FF:000001">
    <property type="entry name" value="Diguanylate cyclase domain protein"/>
    <property type="match status" value="1"/>
</dbReference>
<feature type="transmembrane region" description="Helical" evidence="4">
    <location>
        <begin position="29"/>
        <end position="47"/>
    </location>
</feature>
<sequence>MSLNSATSAAVIVEPSAGIRHVTQIYGRLLLIGFALAPAYLIAYLYFFQDPSLKFENHLFHEIAIAAATLEGLFVTYVTWQCYRLSGEPILRWLTLGFAGFVVIYTLHGVFTGFSHRNIWLFLLYGPASRLVMSILLLVGLLSYKSPPDPVAKRSDPWTWLTWLIGFLAVDLFVAVIAYSPYAASLGTRLSMEGGALVISLVNVGLMLWRRIRSPLMLIFGISVMSFALSSLAFILGKPWNHMWWLAHAIFAGGFFLLSFGVVQAFHTTRSFSTIYSQDELMARLAEAKARTEAALQELQHTNQKLEHLAAIDPLTGAVNRRIFLERVETEIGRVKRGEAPFSLLALDLDNFKRINDTFGHQVGDSVLKAFVQTCLEAIRPYDGVARVGGEEFMVLLPQAALDVALMVGERIRMSIQGTRFDAMGTDPFSVTVSIGISQFGQDGNSIDALLRAADQRLYRAKSHGRNCVIAV</sequence>
<dbReference type="PANTHER" id="PTHR45138:SF9">
    <property type="entry name" value="DIGUANYLATE CYCLASE DGCM-RELATED"/>
    <property type="match status" value="1"/>
</dbReference>
<evidence type="ECO:0000313" key="6">
    <source>
        <dbReference type="EMBL" id="QCP53722.1"/>
    </source>
</evidence>
<keyword evidence="4" id="KW-0812">Transmembrane</keyword>
<feature type="transmembrane region" description="Helical" evidence="4">
    <location>
        <begin position="119"/>
        <end position="139"/>
    </location>
</feature>
<evidence type="ECO:0000313" key="7">
    <source>
        <dbReference type="Proteomes" id="UP000298656"/>
    </source>
</evidence>
<protein>
    <recommendedName>
        <fullName evidence="1">diguanylate cyclase</fullName>
        <ecNumber evidence="1">2.7.7.65</ecNumber>
    </recommendedName>
</protein>
<feature type="transmembrane region" description="Helical" evidence="4">
    <location>
        <begin position="59"/>
        <end position="78"/>
    </location>
</feature>
<dbReference type="GO" id="GO:0005886">
    <property type="term" value="C:plasma membrane"/>
    <property type="evidence" value="ECO:0007669"/>
    <property type="project" value="TreeGrafter"/>
</dbReference>
<dbReference type="AlphaFoldDB" id="A0A4P8IWU3"/>
<dbReference type="Proteomes" id="UP000298656">
    <property type="component" value="Chromosome 2"/>
</dbReference>
<accession>A0A4P8IWU3</accession>
<keyword evidence="4" id="KW-1133">Transmembrane helix</keyword>
<dbReference type="InterPro" id="IPR043128">
    <property type="entry name" value="Rev_trsase/Diguanyl_cyclase"/>
</dbReference>
<dbReference type="SUPFAM" id="SSF55073">
    <property type="entry name" value="Nucleotide cyclase"/>
    <property type="match status" value="1"/>
</dbReference>
<feature type="coiled-coil region" evidence="3">
    <location>
        <begin position="278"/>
        <end position="309"/>
    </location>
</feature>
<dbReference type="CDD" id="cd01949">
    <property type="entry name" value="GGDEF"/>
    <property type="match status" value="1"/>
</dbReference>
<dbReference type="EC" id="2.7.7.65" evidence="1"/>
<reference evidence="6 7" key="1">
    <citation type="submission" date="2019-05" db="EMBL/GenBank/DDBJ databases">
        <title>Burkholderia sp. DHOD12, isolated from subtropical forest soil.</title>
        <authorList>
            <person name="Gao Z.-H."/>
            <person name="Qiu L.-H."/>
        </authorList>
    </citation>
    <scope>NUCLEOTIDE SEQUENCE [LARGE SCALE GENOMIC DNA]</scope>
    <source>
        <strain evidence="6 7">DHOD12</strain>
    </source>
</reference>
<dbReference type="InterPro" id="IPR050469">
    <property type="entry name" value="Diguanylate_Cyclase"/>
</dbReference>
<feature type="transmembrane region" description="Helical" evidence="4">
    <location>
        <begin position="216"/>
        <end position="237"/>
    </location>
</feature>
<dbReference type="InterPro" id="IPR029787">
    <property type="entry name" value="Nucleotide_cyclase"/>
</dbReference>
<feature type="transmembrane region" description="Helical" evidence="4">
    <location>
        <begin position="90"/>
        <end position="107"/>
    </location>
</feature>
<dbReference type="Gene3D" id="3.30.70.270">
    <property type="match status" value="1"/>
</dbReference>
<dbReference type="Pfam" id="PF00990">
    <property type="entry name" value="GGDEF"/>
    <property type="match status" value="1"/>
</dbReference>
<dbReference type="SMART" id="SM00267">
    <property type="entry name" value="GGDEF"/>
    <property type="match status" value="1"/>
</dbReference>
<evidence type="ECO:0000256" key="1">
    <source>
        <dbReference type="ARBA" id="ARBA00012528"/>
    </source>
</evidence>
<proteinExistence type="predicted"/>
<evidence type="ECO:0000259" key="5">
    <source>
        <dbReference type="PROSITE" id="PS50887"/>
    </source>
</evidence>
<feature type="transmembrane region" description="Helical" evidence="4">
    <location>
        <begin position="190"/>
        <end position="209"/>
    </location>
</feature>
<evidence type="ECO:0000256" key="2">
    <source>
        <dbReference type="ARBA" id="ARBA00034247"/>
    </source>
</evidence>
<dbReference type="GO" id="GO:0043709">
    <property type="term" value="P:cell adhesion involved in single-species biofilm formation"/>
    <property type="evidence" value="ECO:0007669"/>
    <property type="project" value="TreeGrafter"/>
</dbReference>